<organism evidence="2 3">
    <name type="scientific">Carex littledalei</name>
    <dbReference type="NCBI Taxonomy" id="544730"/>
    <lineage>
        <taxon>Eukaryota</taxon>
        <taxon>Viridiplantae</taxon>
        <taxon>Streptophyta</taxon>
        <taxon>Embryophyta</taxon>
        <taxon>Tracheophyta</taxon>
        <taxon>Spermatophyta</taxon>
        <taxon>Magnoliopsida</taxon>
        <taxon>Liliopsida</taxon>
        <taxon>Poales</taxon>
        <taxon>Cyperaceae</taxon>
        <taxon>Cyperoideae</taxon>
        <taxon>Cariceae</taxon>
        <taxon>Carex</taxon>
        <taxon>Carex subgen. Euthyceras</taxon>
    </lineage>
</organism>
<dbReference type="PANTHER" id="PTHR32254:SF3">
    <property type="entry name" value="EXPRESSED PROTEIN-RELATED"/>
    <property type="match status" value="1"/>
</dbReference>
<evidence type="ECO:0000313" key="3">
    <source>
        <dbReference type="Proteomes" id="UP000623129"/>
    </source>
</evidence>
<name>A0A833QYQ3_9POAL</name>
<dbReference type="EMBL" id="SWLB01000005">
    <property type="protein sequence ID" value="KAF3338570.1"/>
    <property type="molecule type" value="Genomic_DNA"/>
</dbReference>
<dbReference type="Pfam" id="PF06364">
    <property type="entry name" value="DUF1068"/>
    <property type="match status" value="2"/>
</dbReference>
<evidence type="ECO:0008006" key="4">
    <source>
        <dbReference type="Google" id="ProtNLM"/>
    </source>
</evidence>
<keyword evidence="3" id="KW-1185">Reference proteome</keyword>
<feature type="signal peptide" evidence="1">
    <location>
        <begin position="1"/>
        <end position="21"/>
    </location>
</feature>
<proteinExistence type="predicted"/>
<evidence type="ECO:0000256" key="1">
    <source>
        <dbReference type="SAM" id="SignalP"/>
    </source>
</evidence>
<accession>A0A833QYQ3</accession>
<sequence>MRRSGACVRCCCLVVLAVASALCVSGPALYWRYNKSFSSSSSSSSLSLSRSFVPFFGSGSISPLPGLRWRSASSCAPCTCNCPPPLSLQTVAPALANVSITDCGENDPELHKELGKQPAELLTEELKLHEAVIEEQSRHANASLTDARRLASQYQHEVEKCNMATEACEEARERSQGALSKERKITALWEKRARQLGWHDA</sequence>
<evidence type="ECO:0000313" key="2">
    <source>
        <dbReference type="EMBL" id="KAF3338570.1"/>
    </source>
</evidence>
<gene>
    <name evidence="2" type="ORF">FCM35_KLT17407</name>
</gene>
<reference evidence="2" key="1">
    <citation type="submission" date="2020-01" db="EMBL/GenBank/DDBJ databases">
        <title>Genome sequence of Kobresia littledalei, the first chromosome-level genome in the family Cyperaceae.</title>
        <authorList>
            <person name="Qu G."/>
        </authorList>
    </citation>
    <scope>NUCLEOTIDE SEQUENCE</scope>
    <source>
        <strain evidence="2">C.B.Clarke</strain>
        <tissue evidence="2">Leaf</tissue>
    </source>
</reference>
<dbReference type="InterPro" id="IPR010471">
    <property type="entry name" value="DUF1068"/>
</dbReference>
<comment type="caution">
    <text evidence="2">The sequence shown here is derived from an EMBL/GenBank/DDBJ whole genome shotgun (WGS) entry which is preliminary data.</text>
</comment>
<protein>
    <recommendedName>
        <fullName evidence="4">Transmembrane protein</fullName>
    </recommendedName>
</protein>
<dbReference type="AlphaFoldDB" id="A0A833QYQ3"/>
<dbReference type="PANTHER" id="PTHR32254">
    <property type="entry name" value="EXPRESSED PROTEIN"/>
    <property type="match status" value="1"/>
</dbReference>
<feature type="chain" id="PRO_5032816634" description="Transmembrane protein" evidence="1">
    <location>
        <begin position="22"/>
        <end position="201"/>
    </location>
</feature>
<dbReference type="Proteomes" id="UP000623129">
    <property type="component" value="Unassembled WGS sequence"/>
</dbReference>
<dbReference type="OrthoDB" id="1898954at2759"/>
<keyword evidence="1" id="KW-0732">Signal</keyword>